<keyword evidence="2" id="KW-1185">Reference proteome</keyword>
<comment type="caution">
    <text evidence="1">The sequence shown here is derived from an EMBL/GenBank/DDBJ whole genome shotgun (WGS) entry which is preliminary data.</text>
</comment>
<evidence type="ECO:0000313" key="1">
    <source>
        <dbReference type="EMBL" id="MBR7620902.1"/>
    </source>
</evidence>
<dbReference type="EMBL" id="JAGSGD010000001">
    <property type="protein sequence ID" value="MBR7620902.1"/>
    <property type="molecule type" value="Genomic_DNA"/>
</dbReference>
<dbReference type="InterPro" id="IPR019285">
    <property type="entry name" value="DUF2336"/>
</dbReference>
<reference evidence="1" key="1">
    <citation type="submission" date="2021-04" db="EMBL/GenBank/DDBJ databases">
        <title>Draft genome assembly of strain Phenylobacterium sp. 20VBR1 using MiniION and Illumina platforms.</title>
        <authorList>
            <person name="Thomas F.A."/>
            <person name="Krishnan K.P."/>
            <person name="Sinha R.K."/>
        </authorList>
    </citation>
    <scope>NUCLEOTIDE SEQUENCE</scope>
    <source>
        <strain evidence="1">20VBR1</strain>
    </source>
</reference>
<proteinExistence type="predicted"/>
<dbReference type="Proteomes" id="UP000622580">
    <property type="component" value="Unassembled WGS sequence"/>
</dbReference>
<name>A0A941D3F7_9CAUL</name>
<dbReference type="AlphaFoldDB" id="A0A941D3F7"/>
<dbReference type="RefSeq" id="WP_215341618.1">
    <property type="nucleotide sequence ID" value="NZ_JAGSGD010000001.1"/>
</dbReference>
<dbReference type="Pfam" id="PF10098">
    <property type="entry name" value="DUF2336"/>
    <property type="match status" value="1"/>
</dbReference>
<organism evidence="1 2">
    <name type="scientific">Phenylobacterium glaciei</name>
    <dbReference type="NCBI Taxonomy" id="2803784"/>
    <lineage>
        <taxon>Bacteria</taxon>
        <taxon>Pseudomonadati</taxon>
        <taxon>Pseudomonadota</taxon>
        <taxon>Alphaproteobacteria</taxon>
        <taxon>Caulobacterales</taxon>
        <taxon>Caulobacteraceae</taxon>
        <taxon>Phenylobacterium</taxon>
    </lineage>
</organism>
<accession>A0A941D3F7</accession>
<sequence>MNPAANPPETGQPPIFRARAALLKRMADVVCLPSSRVNAFERAMTADLLVDMLREAEPADRLKVARRLANLSEIPASLVRLLLRDHVEIAEALLTNCASLSDSDLLDCARSAGLEHRRLIAMRRGVSEVVCEVLIEFGEALVIECLLKNELAKLSNPCVEAIVASTRGDARTAPALLRRPELRPAHAYVLFWWADADARRTILQRFAVSREVLQEATGDIFPMAAAENWQDPLARKALQFIERRQRNRAAIDKSPFDSLEAAVAAAQGGLTRETAEEISYLSGLKPMTGAKIFTDPGGEPLAILCKATGLPKLAVRALWRGLRRPETEADGSPNPNLERVLTTYDMIAVDRAQTVLRYWNWSLSSALTPALLKAIRDGDEGGADEYSVPQRAAMLALSKEFGR</sequence>
<gene>
    <name evidence="1" type="ORF">JKL49_16015</name>
</gene>
<protein>
    <submittedName>
        <fullName evidence="1">DUF2336 domain-containing protein</fullName>
    </submittedName>
</protein>
<evidence type="ECO:0000313" key="2">
    <source>
        <dbReference type="Proteomes" id="UP000622580"/>
    </source>
</evidence>